<reference evidence="2 3" key="1">
    <citation type="submission" date="2016-09" db="EMBL/GenBank/DDBJ databases">
        <title>Rhizobium sp. nov., a novel species isolated from the rice rhizosphere.</title>
        <authorList>
            <person name="Zhao J."/>
            <person name="Zhang X."/>
        </authorList>
    </citation>
    <scope>NUCLEOTIDE SEQUENCE [LARGE SCALE GENOMIC DNA]</scope>
    <source>
        <strain evidence="2 3">1.7048</strain>
    </source>
</reference>
<dbReference type="Proteomes" id="UP000186364">
    <property type="component" value="Unassembled WGS sequence"/>
</dbReference>
<proteinExistence type="predicted"/>
<dbReference type="InterPro" id="IPR014004">
    <property type="entry name" value="Transpt-assoc_nodulatn_dom_bac"/>
</dbReference>
<dbReference type="EMBL" id="MKIP01000032">
    <property type="protein sequence ID" value="OLP61533.1"/>
    <property type="molecule type" value="Genomic_DNA"/>
</dbReference>
<name>A0A1Q9B0P4_9HYPH</name>
<evidence type="ECO:0000313" key="2">
    <source>
        <dbReference type="EMBL" id="OLP61533.1"/>
    </source>
</evidence>
<dbReference type="Gene3D" id="3.30.1340.30">
    <property type="match status" value="1"/>
</dbReference>
<dbReference type="SMART" id="SM00749">
    <property type="entry name" value="BON"/>
    <property type="match status" value="1"/>
</dbReference>
<accession>A0A1Q9B0P4</accession>
<gene>
    <name evidence="2" type="ORF">BJF93_00230</name>
</gene>
<dbReference type="PANTHER" id="PTHR34606:SF15">
    <property type="entry name" value="BON DOMAIN-CONTAINING PROTEIN"/>
    <property type="match status" value="1"/>
</dbReference>
<dbReference type="Pfam" id="PF04972">
    <property type="entry name" value="BON"/>
    <property type="match status" value="1"/>
</dbReference>
<dbReference type="InterPro" id="IPR007055">
    <property type="entry name" value="BON_dom"/>
</dbReference>
<comment type="caution">
    <text evidence="2">The sequence shown here is derived from an EMBL/GenBank/DDBJ whole genome shotgun (WGS) entry which is preliminary data.</text>
</comment>
<dbReference type="PROSITE" id="PS50914">
    <property type="entry name" value="BON"/>
    <property type="match status" value="1"/>
</dbReference>
<keyword evidence="3" id="KW-1185">Reference proteome</keyword>
<protein>
    <recommendedName>
        <fullName evidence="1">BON domain-containing protein</fullName>
    </recommendedName>
</protein>
<organism evidence="2 3">
    <name type="scientific">Xaviernesmea oryzae</name>
    <dbReference type="NCBI Taxonomy" id="464029"/>
    <lineage>
        <taxon>Bacteria</taxon>
        <taxon>Pseudomonadati</taxon>
        <taxon>Pseudomonadota</taxon>
        <taxon>Alphaproteobacteria</taxon>
        <taxon>Hyphomicrobiales</taxon>
        <taxon>Rhizobiaceae</taxon>
        <taxon>Rhizobium/Agrobacterium group</taxon>
        <taxon>Xaviernesmea</taxon>
    </lineage>
</organism>
<sequence length="92" mass="9564">MVYKERMFHEAPAKEQAANGVAALESRVADALAADHALDATGISVISHGNGVTLGGLAGSQKEIAQAEEIARRVEGVDEVVNQIALTQTGTH</sequence>
<feature type="domain" description="BON" evidence="1">
    <location>
        <begin position="20"/>
        <end position="88"/>
    </location>
</feature>
<dbReference type="PANTHER" id="PTHR34606">
    <property type="entry name" value="BON DOMAIN-CONTAINING PROTEIN"/>
    <property type="match status" value="1"/>
</dbReference>
<dbReference type="RefSeq" id="WP_075626566.1">
    <property type="nucleotide sequence ID" value="NZ_FOAM01000011.1"/>
</dbReference>
<dbReference type="InterPro" id="IPR051686">
    <property type="entry name" value="Lipoprotein_DolP"/>
</dbReference>
<evidence type="ECO:0000259" key="1">
    <source>
        <dbReference type="PROSITE" id="PS50914"/>
    </source>
</evidence>
<evidence type="ECO:0000313" key="3">
    <source>
        <dbReference type="Proteomes" id="UP000186364"/>
    </source>
</evidence>
<dbReference type="AlphaFoldDB" id="A0A1Q9B0P4"/>